<keyword evidence="2" id="KW-1185">Reference proteome</keyword>
<sequence>MGKAPAGNRSGPRVQTDRGALAWFAKTGIGDFGYYDGNDHSQATLLRNPNVEEGKSVREIFKANGGRLTKVTKTMRLVTVKCMTGVQNGCAKRVP</sequence>
<dbReference type="AlphaFoldDB" id="A0A3T0N202"/>
<dbReference type="KEGG" id="sedi:EBB79_09195"/>
<evidence type="ECO:0000313" key="2">
    <source>
        <dbReference type="Proteomes" id="UP000283063"/>
    </source>
</evidence>
<dbReference type="Proteomes" id="UP000283063">
    <property type="component" value="Chromosome"/>
</dbReference>
<accession>A0A3T0N202</accession>
<name>A0A3T0N202_9RHOB</name>
<gene>
    <name evidence="1" type="ORF">EBB79_09195</name>
</gene>
<dbReference type="EMBL" id="CP033219">
    <property type="protein sequence ID" value="AZV78050.1"/>
    <property type="molecule type" value="Genomic_DNA"/>
</dbReference>
<reference evidence="1 2" key="1">
    <citation type="submission" date="2018-10" db="EMBL/GenBank/DDBJ databases">
        <title>Parasedimentitalea marina sp. nov., a psychrophilic bacterium isolated from deep seawater of the New Britain Trench.</title>
        <authorList>
            <person name="Cao J."/>
        </authorList>
    </citation>
    <scope>NUCLEOTIDE SEQUENCE [LARGE SCALE GENOMIC DNA]</scope>
    <source>
        <strain evidence="1 2">W43</strain>
    </source>
</reference>
<evidence type="ECO:0000313" key="1">
    <source>
        <dbReference type="EMBL" id="AZV78050.1"/>
    </source>
</evidence>
<protein>
    <submittedName>
        <fullName evidence="1">Uncharacterized protein</fullName>
    </submittedName>
</protein>
<organism evidence="1 2">
    <name type="scientific">Parasedimentitalea marina</name>
    <dbReference type="NCBI Taxonomy" id="2483033"/>
    <lineage>
        <taxon>Bacteria</taxon>
        <taxon>Pseudomonadati</taxon>
        <taxon>Pseudomonadota</taxon>
        <taxon>Alphaproteobacteria</taxon>
        <taxon>Rhodobacterales</taxon>
        <taxon>Paracoccaceae</taxon>
        <taxon>Parasedimentitalea</taxon>
    </lineage>
</organism>
<proteinExistence type="predicted"/>